<dbReference type="GO" id="GO:0005730">
    <property type="term" value="C:nucleolus"/>
    <property type="evidence" value="ECO:0007669"/>
    <property type="project" value="UniProtKB-SubCell"/>
</dbReference>
<dbReference type="GeneID" id="18871176"/>
<dbReference type="InterPro" id="IPR028217">
    <property type="entry name" value="Rsa3_C"/>
</dbReference>
<evidence type="ECO:0000256" key="4">
    <source>
        <dbReference type="ARBA" id="ARBA00015339"/>
    </source>
</evidence>
<feature type="region of interest" description="Disordered" evidence="8">
    <location>
        <begin position="1"/>
        <end position="98"/>
    </location>
</feature>
<dbReference type="RefSeq" id="XP_007372461.1">
    <property type="nucleotide sequence ID" value="XM_007372399.1"/>
</dbReference>
<dbReference type="Proteomes" id="UP000000709">
    <property type="component" value="Unassembled WGS sequence"/>
</dbReference>
<evidence type="ECO:0000259" key="9">
    <source>
        <dbReference type="Pfam" id="PF14615"/>
    </source>
</evidence>
<gene>
    <name evidence="10" type="ORF">SPAPADRAFT_48100</name>
</gene>
<keyword evidence="5" id="KW-0690">Ribosome biogenesis</keyword>
<evidence type="ECO:0000256" key="8">
    <source>
        <dbReference type="SAM" id="MobiDB-lite"/>
    </source>
</evidence>
<dbReference type="PANTHER" id="PTHR28127">
    <property type="entry name" value="RIBOSOME ASSEMBLY PROTEIN 3"/>
    <property type="match status" value="1"/>
</dbReference>
<feature type="compositionally biased region" description="Low complexity" evidence="8">
    <location>
        <begin position="24"/>
        <end position="33"/>
    </location>
</feature>
<dbReference type="Pfam" id="PF14615">
    <property type="entry name" value="Rsa3"/>
    <property type="match status" value="1"/>
</dbReference>
<dbReference type="FunCoup" id="G3AFR0">
    <property type="interactions" value="300"/>
</dbReference>
<organism evidence="11">
    <name type="scientific">Spathaspora passalidarum (strain NRRL Y-27907 / 11-Y1)</name>
    <dbReference type="NCBI Taxonomy" id="619300"/>
    <lineage>
        <taxon>Eukaryota</taxon>
        <taxon>Fungi</taxon>
        <taxon>Dikarya</taxon>
        <taxon>Ascomycota</taxon>
        <taxon>Saccharomycotina</taxon>
        <taxon>Pichiomycetes</taxon>
        <taxon>Debaryomycetaceae</taxon>
        <taxon>Spathaspora</taxon>
    </lineage>
</organism>
<dbReference type="AlphaFoldDB" id="G3AFR0"/>
<dbReference type="STRING" id="619300.G3AFR0"/>
<proteinExistence type="inferred from homology"/>
<dbReference type="OrthoDB" id="69550at2759"/>
<dbReference type="GO" id="GO:0030687">
    <property type="term" value="C:preribosome, large subunit precursor"/>
    <property type="evidence" value="ECO:0007669"/>
    <property type="project" value="TreeGrafter"/>
</dbReference>
<accession>G3AFR0</accession>
<name>G3AFR0_SPAPN</name>
<dbReference type="OMA" id="DAHNNNK"/>
<feature type="compositionally biased region" description="Basic residues" evidence="8">
    <location>
        <begin position="9"/>
        <end position="18"/>
    </location>
</feature>
<dbReference type="HOGENOM" id="CLU_119118_0_0_1"/>
<evidence type="ECO:0000256" key="7">
    <source>
        <dbReference type="ARBA" id="ARBA00023274"/>
    </source>
</evidence>
<feature type="compositionally biased region" description="Basic and acidic residues" evidence="8">
    <location>
        <begin position="66"/>
        <end position="76"/>
    </location>
</feature>
<evidence type="ECO:0000256" key="6">
    <source>
        <dbReference type="ARBA" id="ARBA00023242"/>
    </source>
</evidence>
<comment type="similarity">
    <text evidence="3">Belongs to the RSA3 family.</text>
</comment>
<feature type="compositionally biased region" description="Acidic residues" evidence="8">
    <location>
        <begin position="34"/>
        <end position="48"/>
    </location>
</feature>
<keyword evidence="7" id="KW-0687">Ribonucleoprotein</keyword>
<sequence>MAAANSNKKANRRSRKKRRTEDFSSSSESSSSESESEAQVEQTTEDVELKDNQANINIDDIEIDSDSEKPSHRAPEKLSLTQKEQLKNIPFTTTPISNLTTSSTNSIANINQVSSGIDEQKKNLQNQYLKLMASEFSDDLDELRKKPDFTDKSLVILAKTLQSGVNMFDPETLANVL</sequence>
<comment type="subcellular location">
    <subcellularLocation>
        <location evidence="2">Nucleus</location>
        <location evidence="2">Nucleolus</location>
    </subcellularLocation>
</comment>
<dbReference type="EMBL" id="GL996499">
    <property type="protein sequence ID" value="EGW35049.1"/>
    <property type="molecule type" value="Genomic_DNA"/>
</dbReference>
<keyword evidence="6" id="KW-0539">Nucleus</keyword>
<dbReference type="InParanoid" id="G3AFR0"/>
<evidence type="ECO:0000256" key="1">
    <source>
        <dbReference type="ARBA" id="ARBA00003035"/>
    </source>
</evidence>
<evidence type="ECO:0000313" key="10">
    <source>
        <dbReference type="EMBL" id="EGW35049.1"/>
    </source>
</evidence>
<evidence type="ECO:0000256" key="2">
    <source>
        <dbReference type="ARBA" id="ARBA00004604"/>
    </source>
</evidence>
<dbReference type="InterPro" id="IPR051898">
    <property type="entry name" value="Ribosome_Assembly_3"/>
</dbReference>
<dbReference type="PANTHER" id="PTHR28127:SF1">
    <property type="entry name" value="RIBOSOME ASSEMBLY PROTEIN 3"/>
    <property type="match status" value="1"/>
</dbReference>
<dbReference type="KEGG" id="spaa:SPAPADRAFT_48100"/>
<evidence type="ECO:0000256" key="5">
    <source>
        <dbReference type="ARBA" id="ARBA00022517"/>
    </source>
</evidence>
<evidence type="ECO:0000313" key="11">
    <source>
        <dbReference type="Proteomes" id="UP000000709"/>
    </source>
</evidence>
<keyword evidence="11" id="KW-1185">Reference proteome</keyword>
<reference evidence="10 11" key="1">
    <citation type="journal article" date="2011" name="Proc. Natl. Acad. Sci. U.S.A.">
        <title>Comparative genomics of xylose-fermenting fungi for enhanced biofuel production.</title>
        <authorList>
            <person name="Wohlbach D.J."/>
            <person name="Kuo A."/>
            <person name="Sato T.K."/>
            <person name="Potts K.M."/>
            <person name="Salamov A.A."/>
            <person name="LaButti K.M."/>
            <person name="Sun H."/>
            <person name="Clum A."/>
            <person name="Pangilinan J.L."/>
            <person name="Lindquist E.A."/>
            <person name="Lucas S."/>
            <person name="Lapidus A."/>
            <person name="Jin M."/>
            <person name="Gunawan C."/>
            <person name="Balan V."/>
            <person name="Dale B.E."/>
            <person name="Jeffries T.W."/>
            <person name="Zinkel R."/>
            <person name="Barry K.W."/>
            <person name="Grigoriev I.V."/>
            <person name="Gasch A.P."/>
        </authorList>
    </citation>
    <scope>NUCLEOTIDE SEQUENCE [LARGE SCALE GENOMIC DNA]</scope>
    <source>
        <strain evidence="11">NRRL Y-27907 / 11-Y1</strain>
    </source>
</reference>
<evidence type="ECO:0000256" key="3">
    <source>
        <dbReference type="ARBA" id="ARBA00006256"/>
    </source>
</evidence>
<feature type="domain" description="Ribosome-assembly protein 3 C-terminal" evidence="9">
    <location>
        <begin position="124"/>
        <end position="169"/>
    </location>
</feature>
<protein>
    <recommendedName>
        <fullName evidence="4">Ribosome assembly protein 3</fullName>
    </recommendedName>
</protein>
<comment type="function">
    <text evidence="1">Required for efficient biogenesis of the 60S ribosomal subunit.</text>
</comment>
<dbReference type="GO" id="GO:0000027">
    <property type="term" value="P:ribosomal large subunit assembly"/>
    <property type="evidence" value="ECO:0007669"/>
    <property type="project" value="TreeGrafter"/>
</dbReference>
<dbReference type="eggNOG" id="ENOG502S5DP">
    <property type="taxonomic scope" value="Eukaryota"/>
</dbReference>